<dbReference type="OrthoDB" id="1684102at2759"/>
<organism evidence="1">
    <name type="scientific">Lichtheimia ramosa</name>
    <dbReference type="NCBI Taxonomy" id="688394"/>
    <lineage>
        <taxon>Eukaryota</taxon>
        <taxon>Fungi</taxon>
        <taxon>Fungi incertae sedis</taxon>
        <taxon>Mucoromycota</taxon>
        <taxon>Mucoromycotina</taxon>
        <taxon>Mucoromycetes</taxon>
        <taxon>Mucorales</taxon>
        <taxon>Lichtheimiaceae</taxon>
        <taxon>Lichtheimia</taxon>
    </lineage>
</organism>
<accession>A0A077WTD6</accession>
<name>A0A077WTD6_9FUNG</name>
<sequence>MQESMSRLPRICGLRRMGLVLTLAFVMFTTFVLRPRYALFDQDFGISSLSTPPSNRTIVIEDDMAMPAWPVQVADTGVLARQSLYTRSMFTPDATAHNHFIPISAIITRLSTDPRAIHHIVKHLIKYPFIKEIIVDDPFDNIDMQLFQDLNFNGSTSKTDDDVAFHIVHNDNRFTTCASNTTYHSCYFQDDSALNLFVDTLYTNYKRHPHLLHANVRASRYLDHQKWRFQNNNGTVDLHTGYADIRYGAMVPRSAAEAFVQHDSANDHAEIRFAISMNEYPWVLANSLLTLGREPRPDRGYNNRLRMQEIMYDTLRQLEDRHHEATQVEPPVTERDARASCGNDQCIFTTSMSPIPDNPTWVGKRFSTQDITSIRQWETLYHDMDIPMQQPWLSHAFHYAVDQDATTCWNSYHYPQIGDYVGLDMVGTMKAKRVILDLGRKLQDSNDLFTVSVAKEPSHWVSCKISKLEEYDTSRRVAIRIHECPGVQDWSSIRITFTRDQREPLELCGITIDNMVV</sequence>
<proteinExistence type="predicted"/>
<protein>
    <submittedName>
        <fullName evidence="1">Uncharacterized protein</fullName>
    </submittedName>
</protein>
<reference evidence="1" key="1">
    <citation type="journal article" date="2014" name="Genome Announc.">
        <title>De novo whole-genome sequence and genome annotation of Lichtheimia ramosa.</title>
        <authorList>
            <person name="Linde J."/>
            <person name="Schwartze V."/>
            <person name="Binder U."/>
            <person name="Lass-Florl C."/>
            <person name="Voigt K."/>
            <person name="Horn F."/>
        </authorList>
    </citation>
    <scope>NUCLEOTIDE SEQUENCE</scope>
    <source>
        <strain evidence="1">JMRC FSU:6197</strain>
    </source>
</reference>
<dbReference type="EMBL" id="LK023336">
    <property type="protein sequence ID" value="CDS10580.1"/>
    <property type="molecule type" value="Genomic_DNA"/>
</dbReference>
<dbReference type="AlphaFoldDB" id="A0A077WTD6"/>
<evidence type="ECO:0000313" key="1">
    <source>
        <dbReference type="EMBL" id="CDS10580.1"/>
    </source>
</evidence>
<gene>
    <name evidence="1" type="ORF">LRAMOSA11066</name>
</gene>